<sequence>MLYRKINAYFCPIIYGSQSPRSTNPILGSDQIPCWIVSKLGDAAKFYRIPGDGVALDSIDVGSYRTQY</sequence>
<reference evidence="2" key="1">
    <citation type="submission" date="2021-02" db="EMBL/GenBank/DDBJ databases">
        <authorList>
            <person name="Nowell W R."/>
        </authorList>
    </citation>
    <scope>NUCLEOTIDE SEQUENCE</scope>
</reference>
<organism evidence="2 4">
    <name type="scientific">Adineta ricciae</name>
    <name type="common">Rotifer</name>
    <dbReference type="NCBI Taxonomy" id="249248"/>
    <lineage>
        <taxon>Eukaryota</taxon>
        <taxon>Metazoa</taxon>
        <taxon>Spiralia</taxon>
        <taxon>Gnathifera</taxon>
        <taxon>Rotifera</taxon>
        <taxon>Eurotatoria</taxon>
        <taxon>Bdelloidea</taxon>
        <taxon>Adinetida</taxon>
        <taxon>Adinetidae</taxon>
        <taxon>Adineta</taxon>
    </lineage>
</organism>
<dbReference type="Proteomes" id="UP000663852">
    <property type="component" value="Unassembled WGS sequence"/>
</dbReference>
<dbReference type="EMBL" id="CAJNOR010004318">
    <property type="protein sequence ID" value="CAF1493082.1"/>
    <property type="molecule type" value="Genomic_DNA"/>
</dbReference>
<gene>
    <name evidence="2" type="ORF">EDS130_LOCUS44704</name>
    <name evidence="1" type="ORF">XAT740_LOCUS39203</name>
</gene>
<name>A0A815VNF9_ADIRI</name>
<evidence type="ECO:0000313" key="3">
    <source>
        <dbReference type="Proteomes" id="UP000663828"/>
    </source>
</evidence>
<evidence type="ECO:0000313" key="2">
    <source>
        <dbReference type="EMBL" id="CAF1532738.1"/>
    </source>
</evidence>
<dbReference type="EMBL" id="CAJNOJ010000906">
    <property type="protein sequence ID" value="CAF1532738.1"/>
    <property type="molecule type" value="Genomic_DNA"/>
</dbReference>
<proteinExistence type="predicted"/>
<dbReference type="Proteomes" id="UP000663828">
    <property type="component" value="Unassembled WGS sequence"/>
</dbReference>
<protein>
    <submittedName>
        <fullName evidence="2">Uncharacterized protein</fullName>
    </submittedName>
</protein>
<comment type="caution">
    <text evidence="2">The sequence shown here is derived from an EMBL/GenBank/DDBJ whole genome shotgun (WGS) entry which is preliminary data.</text>
</comment>
<keyword evidence="3" id="KW-1185">Reference proteome</keyword>
<dbReference type="AlphaFoldDB" id="A0A815VNF9"/>
<accession>A0A815VNF9</accession>
<evidence type="ECO:0000313" key="4">
    <source>
        <dbReference type="Proteomes" id="UP000663852"/>
    </source>
</evidence>
<evidence type="ECO:0000313" key="1">
    <source>
        <dbReference type="EMBL" id="CAF1493082.1"/>
    </source>
</evidence>